<name>A0A2T0X3Z1_9RHOB</name>
<dbReference type="AlphaFoldDB" id="A0A2T0X3Z1"/>
<dbReference type="InterPro" id="IPR013766">
    <property type="entry name" value="Thioredoxin_domain"/>
</dbReference>
<dbReference type="CDD" id="cd02968">
    <property type="entry name" value="SCO"/>
    <property type="match status" value="1"/>
</dbReference>
<dbReference type="Gene3D" id="3.40.30.10">
    <property type="entry name" value="Glutaredoxin"/>
    <property type="match status" value="1"/>
</dbReference>
<feature type="binding site" evidence="3">
    <location>
        <position position="72"/>
    </location>
    <ligand>
        <name>Cu cation</name>
        <dbReference type="ChEBI" id="CHEBI:23378"/>
    </ligand>
</feature>
<reference evidence="6 7" key="1">
    <citation type="submission" date="2018-03" db="EMBL/GenBank/DDBJ databases">
        <title>Genomic Encyclopedia of Archaeal and Bacterial Type Strains, Phase II (KMG-II): from individual species to whole genera.</title>
        <authorList>
            <person name="Goeker M."/>
        </authorList>
    </citation>
    <scope>NUCLEOTIDE SEQUENCE [LARGE SCALE GENOMIC DNA]</scope>
    <source>
        <strain evidence="6 7">DSM 29318</strain>
    </source>
</reference>
<evidence type="ECO:0000256" key="3">
    <source>
        <dbReference type="PIRSR" id="PIRSR603782-1"/>
    </source>
</evidence>
<evidence type="ECO:0000313" key="6">
    <source>
        <dbReference type="EMBL" id="PRY93666.1"/>
    </source>
</evidence>
<dbReference type="Pfam" id="PF02630">
    <property type="entry name" value="SCO1-SenC"/>
    <property type="match status" value="1"/>
</dbReference>
<evidence type="ECO:0000313" key="7">
    <source>
        <dbReference type="Proteomes" id="UP000238801"/>
    </source>
</evidence>
<feature type="domain" description="Thioredoxin" evidence="5">
    <location>
        <begin position="34"/>
        <end position="197"/>
    </location>
</feature>
<dbReference type="SUPFAM" id="SSF52833">
    <property type="entry name" value="Thioredoxin-like"/>
    <property type="match status" value="1"/>
</dbReference>
<feature type="disulfide bond" description="Redox-active" evidence="4">
    <location>
        <begin position="72"/>
        <end position="76"/>
    </location>
</feature>
<dbReference type="InterPro" id="IPR036249">
    <property type="entry name" value="Thioredoxin-like_sf"/>
</dbReference>
<evidence type="ECO:0000259" key="5">
    <source>
        <dbReference type="PROSITE" id="PS51352"/>
    </source>
</evidence>
<keyword evidence="3" id="KW-0479">Metal-binding</keyword>
<proteinExistence type="inferred from homology"/>
<feature type="binding site" evidence="3">
    <location>
        <position position="161"/>
    </location>
    <ligand>
        <name>Cu cation</name>
        <dbReference type="ChEBI" id="CHEBI:23378"/>
    </ligand>
</feature>
<gene>
    <name evidence="6" type="ORF">BCF33_2547</name>
</gene>
<keyword evidence="7" id="KW-1185">Reference proteome</keyword>
<feature type="binding site" evidence="3">
    <location>
        <position position="76"/>
    </location>
    <ligand>
        <name>Cu cation</name>
        <dbReference type="ChEBI" id="CHEBI:23378"/>
    </ligand>
</feature>
<accession>A0A2T0X3Z1</accession>
<keyword evidence="4" id="KW-1015">Disulfide bond</keyword>
<protein>
    <submittedName>
        <fullName evidence="6">Protein SCO1/2</fullName>
    </submittedName>
</protein>
<organism evidence="6 7">
    <name type="scientific">Hasllibacter halocynthiae</name>
    <dbReference type="NCBI Taxonomy" id="595589"/>
    <lineage>
        <taxon>Bacteria</taxon>
        <taxon>Pseudomonadati</taxon>
        <taxon>Pseudomonadota</taxon>
        <taxon>Alphaproteobacteria</taxon>
        <taxon>Rhodobacterales</taxon>
        <taxon>Roseobacteraceae</taxon>
        <taxon>Hasllibacter</taxon>
    </lineage>
</organism>
<dbReference type="EMBL" id="PVTT01000002">
    <property type="protein sequence ID" value="PRY93666.1"/>
    <property type="molecule type" value="Genomic_DNA"/>
</dbReference>
<dbReference type="PANTHER" id="PTHR12151:SF25">
    <property type="entry name" value="LINALOOL DEHYDRATASE_ISOMERASE DOMAIN-CONTAINING PROTEIN"/>
    <property type="match status" value="1"/>
</dbReference>
<comment type="similarity">
    <text evidence="1">Belongs to the SCO1/2 family.</text>
</comment>
<evidence type="ECO:0000256" key="1">
    <source>
        <dbReference type="ARBA" id="ARBA00010996"/>
    </source>
</evidence>
<comment type="caution">
    <text evidence="6">The sequence shown here is derived from an EMBL/GenBank/DDBJ whole genome shotgun (WGS) entry which is preliminary data.</text>
</comment>
<sequence length="197" mass="21725">MTRIQMLFLAGVAAIVMVAGLAAGNWWVNRSQPWQQAVIGAPFELVDHDGGAITEAAFDGQVSLLFFGFTHCPEICPTTVYEMENWLRALGEEGEEVEGFFVSVDPERDTPEAMKPYLEGQSDRITGITGEPEDVWDMARSWSIYWAKGEDLGGGNYNVDHTSTVYVLDRDGNLAGTIGYGEDEGRAVETIRRVLRG</sequence>
<dbReference type="RefSeq" id="WP_211292389.1">
    <property type="nucleotide sequence ID" value="NZ_PVTT01000002.1"/>
</dbReference>
<dbReference type="GO" id="GO:0046872">
    <property type="term" value="F:metal ion binding"/>
    <property type="evidence" value="ECO:0007669"/>
    <property type="project" value="UniProtKB-KW"/>
</dbReference>
<dbReference type="PROSITE" id="PS51352">
    <property type="entry name" value="THIOREDOXIN_2"/>
    <property type="match status" value="1"/>
</dbReference>
<evidence type="ECO:0000256" key="4">
    <source>
        <dbReference type="PIRSR" id="PIRSR603782-2"/>
    </source>
</evidence>
<dbReference type="PANTHER" id="PTHR12151">
    <property type="entry name" value="ELECTRON TRANSPORT PROTIN SCO1/SENC FAMILY MEMBER"/>
    <property type="match status" value="1"/>
</dbReference>
<dbReference type="FunFam" id="3.40.30.10:FF:000013">
    <property type="entry name" value="Blast:Protein SCO1 homolog, mitochondrial"/>
    <property type="match status" value="1"/>
</dbReference>
<keyword evidence="2 3" id="KW-0186">Copper</keyword>
<dbReference type="InterPro" id="IPR003782">
    <property type="entry name" value="SCO1/SenC"/>
</dbReference>
<dbReference type="Proteomes" id="UP000238801">
    <property type="component" value="Unassembled WGS sequence"/>
</dbReference>
<evidence type="ECO:0000256" key="2">
    <source>
        <dbReference type="ARBA" id="ARBA00023008"/>
    </source>
</evidence>